<dbReference type="RefSeq" id="WP_034719888.1">
    <property type="nucleotide sequence ID" value="NZ_FOIX01000004.1"/>
</dbReference>
<dbReference type="Gene3D" id="2.60.200.60">
    <property type="match status" value="1"/>
</dbReference>
<dbReference type="CDD" id="cd14739">
    <property type="entry name" value="PAAR_3"/>
    <property type="match status" value="1"/>
</dbReference>
<dbReference type="EMBL" id="JPEP01000002">
    <property type="protein sequence ID" value="KEY19076.1"/>
    <property type="molecule type" value="Genomic_DNA"/>
</dbReference>
<dbReference type="Proteomes" id="UP000270036">
    <property type="component" value="Chromosome"/>
</dbReference>
<evidence type="ECO:0000313" key="1">
    <source>
        <dbReference type="EMBL" id="KEY19076.1"/>
    </source>
</evidence>
<protein>
    <submittedName>
        <fullName evidence="2">Uncharacterized conserved protein</fullName>
    </submittedName>
</protein>
<dbReference type="EMBL" id="LR134441">
    <property type="protein sequence ID" value="VEH98931.1"/>
    <property type="molecule type" value="Genomic_DNA"/>
</dbReference>
<dbReference type="OrthoDB" id="9807902at2"/>
<reference evidence="2 4" key="2">
    <citation type="submission" date="2018-12" db="EMBL/GenBank/DDBJ databases">
        <authorList>
            <consortium name="Pathogen Informatics"/>
        </authorList>
    </citation>
    <scope>NUCLEOTIDE SEQUENCE [LARGE SCALE GENOMIC DNA]</scope>
    <source>
        <strain evidence="2 4">NCTC13489</strain>
    </source>
</reference>
<proteinExistence type="predicted"/>
<evidence type="ECO:0000313" key="3">
    <source>
        <dbReference type="Proteomes" id="UP000028349"/>
    </source>
</evidence>
<dbReference type="KEGG" id="cant:NCTC13489_01247"/>
<reference evidence="1 3" key="1">
    <citation type="submission" date="2014-07" db="EMBL/GenBank/DDBJ databases">
        <authorList>
            <person name="Pisani N.G."/>
            <person name="Newman J.D."/>
        </authorList>
    </citation>
    <scope>NUCLEOTIDE SEQUENCE [LARGE SCALE GENOMIC DNA]</scope>
    <source>
        <strain evidence="1 3">LMG 24720</strain>
    </source>
</reference>
<keyword evidence="3" id="KW-1185">Reference proteome</keyword>
<gene>
    <name evidence="1" type="ORF">HY04_11625</name>
    <name evidence="2" type="ORF">NCTC13489_01247</name>
</gene>
<name>A0A3S4YSQ1_9FLAO</name>
<dbReference type="Pfam" id="PF05488">
    <property type="entry name" value="PAAR_motif"/>
    <property type="match status" value="1"/>
</dbReference>
<sequence length="89" mass="8811">MPDAARITDTTSHGGTIIGPGIQTVIIGGLPAAVIDSVHVCALNPQHAPGPFLLGSMTVLIGGKMALRVGDMAACGAIIVKGCPNVIIG</sequence>
<accession>A0A3S4YSQ1</accession>
<evidence type="ECO:0000313" key="4">
    <source>
        <dbReference type="Proteomes" id="UP000270036"/>
    </source>
</evidence>
<dbReference type="AlphaFoldDB" id="A0A3S4YSQ1"/>
<dbReference type="Proteomes" id="UP000028349">
    <property type="component" value="Unassembled WGS sequence"/>
</dbReference>
<dbReference type="STRING" id="266748.HY04_11625"/>
<dbReference type="InterPro" id="IPR008727">
    <property type="entry name" value="PAAR_motif"/>
</dbReference>
<evidence type="ECO:0000313" key="2">
    <source>
        <dbReference type="EMBL" id="VEH98931.1"/>
    </source>
</evidence>
<organism evidence="2 4">
    <name type="scientific">Kaistella antarctica</name>
    <dbReference type="NCBI Taxonomy" id="266748"/>
    <lineage>
        <taxon>Bacteria</taxon>
        <taxon>Pseudomonadati</taxon>
        <taxon>Bacteroidota</taxon>
        <taxon>Flavobacteriia</taxon>
        <taxon>Flavobacteriales</taxon>
        <taxon>Weeksellaceae</taxon>
        <taxon>Chryseobacterium group</taxon>
        <taxon>Kaistella</taxon>
    </lineage>
</organism>